<reference evidence="1" key="2">
    <citation type="submission" date="2015-06" db="UniProtKB">
        <authorList>
            <consortium name="EnsemblProtists"/>
        </authorList>
    </citation>
    <scope>IDENTIFICATION</scope>
    <source>
        <strain evidence="1">Emoy2</strain>
    </source>
</reference>
<evidence type="ECO:0000313" key="2">
    <source>
        <dbReference type="Proteomes" id="UP000011713"/>
    </source>
</evidence>
<dbReference type="HOGENOM" id="CLU_2228363_0_0_1"/>
<sequence>MFLWVLLPRQPPRCRSFNNHKGVRRVVNRGFACMHPKSSLRAFLQSRRWDPCLPTPSFLILLAQDVGRHVGVLPKGPVEIVRLPSPGLDSCVHSTGWQAALALGAI</sequence>
<dbReference type="InParanoid" id="M4BGG2"/>
<evidence type="ECO:0000313" key="1">
    <source>
        <dbReference type="EnsemblProtists" id="HpaP805383"/>
    </source>
</evidence>
<dbReference type="EMBL" id="JH598234">
    <property type="status" value="NOT_ANNOTATED_CDS"/>
    <property type="molecule type" value="Genomic_DNA"/>
</dbReference>
<proteinExistence type="predicted"/>
<name>M4BGG2_HYAAE</name>
<accession>M4BGG2</accession>
<dbReference type="Proteomes" id="UP000011713">
    <property type="component" value="Unassembled WGS sequence"/>
</dbReference>
<dbReference type="AlphaFoldDB" id="M4BGG2"/>
<dbReference type="VEuPathDB" id="FungiDB:HpaG805383"/>
<keyword evidence="2" id="KW-1185">Reference proteome</keyword>
<dbReference type="EnsemblProtists" id="HpaT805383">
    <property type="protein sequence ID" value="HpaP805383"/>
    <property type="gene ID" value="HpaG805383"/>
</dbReference>
<protein>
    <submittedName>
        <fullName evidence="1">Uncharacterized protein</fullName>
    </submittedName>
</protein>
<organism evidence="1 2">
    <name type="scientific">Hyaloperonospora arabidopsidis (strain Emoy2)</name>
    <name type="common">Downy mildew agent</name>
    <name type="synonym">Peronospora arabidopsidis</name>
    <dbReference type="NCBI Taxonomy" id="559515"/>
    <lineage>
        <taxon>Eukaryota</taxon>
        <taxon>Sar</taxon>
        <taxon>Stramenopiles</taxon>
        <taxon>Oomycota</taxon>
        <taxon>Peronosporomycetes</taxon>
        <taxon>Peronosporales</taxon>
        <taxon>Peronosporaceae</taxon>
        <taxon>Hyaloperonospora</taxon>
    </lineage>
</organism>
<reference evidence="2" key="1">
    <citation type="journal article" date="2010" name="Science">
        <title>Signatures of adaptation to obligate biotrophy in the Hyaloperonospora arabidopsidis genome.</title>
        <authorList>
            <person name="Baxter L."/>
            <person name="Tripathy S."/>
            <person name="Ishaque N."/>
            <person name="Boot N."/>
            <person name="Cabral A."/>
            <person name="Kemen E."/>
            <person name="Thines M."/>
            <person name="Ah-Fong A."/>
            <person name="Anderson R."/>
            <person name="Badejoko W."/>
            <person name="Bittner-Eddy P."/>
            <person name="Boore J.L."/>
            <person name="Chibucos M.C."/>
            <person name="Coates M."/>
            <person name="Dehal P."/>
            <person name="Delehaunty K."/>
            <person name="Dong S."/>
            <person name="Downton P."/>
            <person name="Dumas B."/>
            <person name="Fabro G."/>
            <person name="Fronick C."/>
            <person name="Fuerstenberg S.I."/>
            <person name="Fulton L."/>
            <person name="Gaulin E."/>
            <person name="Govers F."/>
            <person name="Hughes L."/>
            <person name="Humphray S."/>
            <person name="Jiang R.H."/>
            <person name="Judelson H."/>
            <person name="Kamoun S."/>
            <person name="Kyung K."/>
            <person name="Meijer H."/>
            <person name="Minx P."/>
            <person name="Morris P."/>
            <person name="Nelson J."/>
            <person name="Phuntumart V."/>
            <person name="Qutob D."/>
            <person name="Rehmany A."/>
            <person name="Rougon-Cardoso A."/>
            <person name="Ryden P."/>
            <person name="Torto-Alalibo T."/>
            <person name="Studholme D."/>
            <person name="Wang Y."/>
            <person name="Win J."/>
            <person name="Wood J."/>
            <person name="Clifton S.W."/>
            <person name="Rogers J."/>
            <person name="Van den Ackerveken G."/>
            <person name="Jones J.D."/>
            <person name="McDowell J.M."/>
            <person name="Beynon J."/>
            <person name="Tyler B.M."/>
        </authorList>
    </citation>
    <scope>NUCLEOTIDE SEQUENCE [LARGE SCALE GENOMIC DNA]</scope>
    <source>
        <strain evidence="2">Emoy2</strain>
    </source>
</reference>